<dbReference type="PROSITE" id="PS50885">
    <property type="entry name" value="HAMP"/>
    <property type="match status" value="1"/>
</dbReference>
<dbReference type="NCBIfam" id="TIGR00254">
    <property type="entry name" value="GGDEF"/>
    <property type="match status" value="1"/>
</dbReference>
<sequence length="814" mass="89867">MVFRNKFLTIRFRLAFIILMATVPAAALFVFESWHSYKQAYADASRNLLEMAQLAANNERNVVQGVNELLTAIGEAPFIRNRDAASCNSYLARINRRYEHYHLFTVLDANGNIICTGSRRHAGMSMSDRPYFDEVMQEKRFVVAGYLVNRLSNTPGVAFMLPVLDGGSPGDNRNLIGIVGTSVQLDAFTSLTRGLGVPAGARVAILDHQGIVLATESGRQAEIGKPLQSAELRANLFAGNAQVMEAAGTDGVERLYAIAPAIYEGRTVFYAVIGLDKASLAAPALKSLTFNLTALLLLVLLTLLGTWIASENLLVHPVNQLIDTAQRVEEGDLEARTYLSYRAGELGELAHHFDNMTAALARRDKETRASSQYIEFLAHHDELTRLPNRRFLHMRLAQYLQEMHESNQFLAVIFIDLDRFRIINDSLGHAAGDLLLADVGHRLKECVEARDMVAHLGSDEFVCVLTQLNSVNQAAAIAANIRERLCQEYLLANERITLGASLGICLCPIDCQDAPTAVRYAEVAMRSAKESGTGLQFFSREINAGAISRLTLENELRRAMQNSEFTLYYQPQIELASNRVVGAETLIRWQHPQKGLLSPISFIALAEETRLILEIGAWTLNTACMQSRAWQDAGLEPIQVAVNVSAHQFRQPGFPALVAKALAQSSLPAKMLELEVTESVLLNDVNKSLAVLREMGICLSIDDFGTGYSSLSYLKDLPVDKIKIDQSFIRNIMEIPDNQAITHAIISLAKTLGLKVLAEGVDSAQSCEFLRKHGCDQIQGYYFGKPMPPEQFALLLKKGSQVLESIDENSLAKL</sequence>
<keyword evidence="2" id="KW-1003">Cell membrane</keyword>
<keyword evidence="11" id="KW-1185">Reference proteome</keyword>
<evidence type="ECO:0000256" key="3">
    <source>
        <dbReference type="ARBA" id="ARBA00022692"/>
    </source>
</evidence>
<reference evidence="10 11" key="1">
    <citation type="submission" date="2019-03" db="EMBL/GenBank/DDBJ databases">
        <title>Genomic Encyclopedia of Type Strains, Phase IV (KMG-IV): sequencing the most valuable type-strain genomes for metagenomic binning, comparative biology and taxonomic classification.</title>
        <authorList>
            <person name="Goeker M."/>
        </authorList>
    </citation>
    <scope>NUCLEOTIDE SEQUENCE [LARGE SCALE GENOMIC DNA]</scope>
    <source>
        <strain evidence="10 11">DSM 7445</strain>
    </source>
</reference>
<comment type="caution">
    <text evidence="10">The sequence shown here is derived from an EMBL/GenBank/DDBJ whole genome shotgun (WGS) entry which is preliminary data.</text>
</comment>
<dbReference type="InterPro" id="IPR052155">
    <property type="entry name" value="Biofilm_reg_signaling"/>
</dbReference>
<dbReference type="Gene3D" id="3.30.70.270">
    <property type="match status" value="1"/>
</dbReference>
<dbReference type="SUPFAM" id="SSF55073">
    <property type="entry name" value="Nucleotide cyclase"/>
    <property type="match status" value="1"/>
</dbReference>
<dbReference type="PANTHER" id="PTHR44757">
    <property type="entry name" value="DIGUANYLATE CYCLASE DGCP"/>
    <property type="match status" value="1"/>
</dbReference>
<dbReference type="CDD" id="cd01948">
    <property type="entry name" value="EAL"/>
    <property type="match status" value="1"/>
</dbReference>
<feature type="transmembrane region" description="Helical" evidence="6">
    <location>
        <begin position="288"/>
        <end position="309"/>
    </location>
</feature>
<proteinExistence type="predicted"/>
<dbReference type="InterPro" id="IPR029151">
    <property type="entry name" value="Sensor-like_sf"/>
</dbReference>
<dbReference type="Proteomes" id="UP000295382">
    <property type="component" value="Unassembled WGS sequence"/>
</dbReference>
<dbReference type="SUPFAM" id="SSF158472">
    <property type="entry name" value="HAMP domain-like"/>
    <property type="match status" value="1"/>
</dbReference>
<feature type="domain" description="HAMP" evidence="8">
    <location>
        <begin position="312"/>
        <end position="365"/>
    </location>
</feature>
<dbReference type="GO" id="GO:0005886">
    <property type="term" value="C:plasma membrane"/>
    <property type="evidence" value="ECO:0007669"/>
    <property type="project" value="UniProtKB-SubCell"/>
</dbReference>
<dbReference type="CDD" id="cd01949">
    <property type="entry name" value="GGDEF"/>
    <property type="match status" value="1"/>
</dbReference>
<evidence type="ECO:0000313" key="11">
    <source>
        <dbReference type="Proteomes" id="UP000295382"/>
    </source>
</evidence>
<evidence type="ECO:0000256" key="2">
    <source>
        <dbReference type="ARBA" id="ARBA00022475"/>
    </source>
</evidence>
<evidence type="ECO:0000256" key="5">
    <source>
        <dbReference type="ARBA" id="ARBA00023136"/>
    </source>
</evidence>
<dbReference type="AlphaFoldDB" id="A0A4R3HWR1"/>
<dbReference type="CDD" id="cd12914">
    <property type="entry name" value="PDC1_DGC_like"/>
    <property type="match status" value="1"/>
</dbReference>
<dbReference type="Pfam" id="PF00990">
    <property type="entry name" value="GGDEF"/>
    <property type="match status" value="1"/>
</dbReference>
<organism evidence="10 11">
    <name type="scientific">Paucimonas lemoignei</name>
    <name type="common">Pseudomonas lemoignei</name>
    <dbReference type="NCBI Taxonomy" id="29443"/>
    <lineage>
        <taxon>Bacteria</taxon>
        <taxon>Pseudomonadati</taxon>
        <taxon>Pseudomonadota</taxon>
        <taxon>Betaproteobacteria</taxon>
        <taxon>Burkholderiales</taxon>
        <taxon>Burkholderiaceae</taxon>
        <taxon>Paucimonas</taxon>
    </lineage>
</organism>
<name>A0A4R3HWR1_PAULE</name>
<dbReference type="PROSITE" id="PS50883">
    <property type="entry name" value="EAL"/>
    <property type="match status" value="1"/>
</dbReference>
<dbReference type="InterPro" id="IPR003660">
    <property type="entry name" value="HAMP_dom"/>
</dbReference>
<dbReference type="InterPro" id="IPR035919">
    <property type="entry name" value="EAL_sf"/>
</dbReference>
<dbReference type="Pfam" id="PF02743">
    <property type="entry name" value="dCache_1"/>
    <property type="match status" value="1"/>
</dbReference>
<evidence type="ECO:0000256" key="1">
    <source>
        <dbReference type="ARBA" id="ARBA00004651"/>
    </source>
</evidence>
<dbReference type="Gene3D" id="6.10.340.10">
    <property type="match status" value="1"/>
</dbReference>
<accession>A0A4R3HWR1</accession>
<dbReference type="InterPro" id="IPR029787">
    <property type="entry name" value="Nucleotide_cyclase"/>
</dbReference>
<dbReference type="SUPFAM" id="SSF141868">
    <property type="entry name" value="EAL domain-like"/>
    <property type="match status" value="1"/>
</dbReference>
<protein>
    <submittedName>
        <fullName evidence="10">Diguanylate cyclase (GGDEF)-like protein</fullName>
    </submittedName>
</protein>
<dbReference type="Gene3D" id="3.20.20.450">
    <property type="entry name" value="EAL domain"/>
    <property type="match status" value="1"/>
</dbReference>
<dbReference type="SUPFAM" id="SSF103190">
    <property type="entry name" value="Sensory domain-like"/>
    <property type="match status" value="1"/>
</dbReference>
<dbReference type="GO" id="GO:0007165">
    <property type="term" value="P:signal transduction"/>
    <property type="evidence" value="ECO:0007669"/>
    <property type="project" value="InterPro"/>
</dbReference>
<dbReference type="InterPro" id="IPR000160">
    <property type="entry name" value="GGDEF_dom"/>
</dbReference>
<evidence type="ECO:0000256" key="4">
    <source>
        <dbReference type="ARBA" id="ARBA00022989"/>
    </source>
</evidence>
<keyword evidence="4 6" id="KW-1133">Transmembrane helix</keyword>
<evidence type="ECO:0000259" key="9">
    <source>
        <dbReference type="PROSITE" id="PS50887"/>
    </source>
</evidence>
<dbReference type="EMBL" id="SLZQ01000006">
    <property type="protein sequence ID" value="TCS36575.1"/>
    <property type="molecule type" value="Genomic_DNA"/>
</dbReference>
<evidence type="ECO:0000259" key="8">
    <source>
        <dbReference type="PROSITE" id="PS50885"/>
    </source>
</evidence>
<dbReference type="SMART" id="SM00304">
    <property type="entry name" value="HAMP"/>
    <property type="match status" value="1"/>
</dbReference>
<dbReference type="CDD" id="cd12915">
    <property type="entry name" value="PDC2_DGC_like"/>
    <property type="match status" value="1"/>
</dbReference>
<evidence type="ECO:0000259" key="7">
    <source>
        <dbReference type="PROSITE" id="PS50883"/>
    </source>
</evidence>
<keyword evidence="5 6" id="KW-0472">Membrane</keyword>
<dbReference type="SMART" id="SM00052">
    <property type="entry name" value="EAL"/>
    <property type="match status" value="1"/>
</dbReference>
<dbReference type="Pfam" id="PF00672">
    <property type="entry name" value="HAMP"/>
    <property type="match status" value="1"/>
</dbReference>
<dbReference type="InterPro" id="IPR033479">
    <property type="entry name" value="dCache_1"/>
</dbReference>
<keyword evidence="3 6" id="KW-0812">Transmembrane</keyword>
<dbReference type="PROSITE" id="PS50887">
    <property type="entry name" value="GGDEF"/>
    <property type="match status" value="1"/>
</dbReference>
<dbReference type="Pfam" id="PF00563">
    <property type="entry name" value="EAL"/>
    <property type="match status" value="1"/>
</dbReference>
<feature type="transmembrane region" description="Helical" evidence="6">
    <location>
        <begin position="12"/>
        <end position="31"/>
    </location>
</feature>
<dbReference type="InterPro" id="IPR001633">
    <property type="entry name" value="EAL_dom"/>
</dbReference>
<dbReference type="FunFam" id="3.20.20.450:FF:000001">
    <property type="entry name" value="Cyclic di-GMP phosphodiesterase yahA"/>
    <property type="match status" value="1"/>
</dbReference>
<feature type="domain" description="EAL" evidence="7">
    <location>
        <begin position="549"/>
        <end position="800"/>
    </location>
</feature>
<dbReference type="Gene3D" id="3.30.450.20">
    <property type="entry name" value="PAS domain"/>
    <property type="match status" value="1"/>
</dbReference>
<feature type="domain" description="GGDEF" evidence="9">
    <location>
        <begin position="408"/>
        <end position="541"/>
    </location>
</feature>
<dbReference type="InterPro" id="IPR043128">
    <property type="entry name" value="Rev_trsase/Diguanyl_cyclase"/>
</dbReference>
<dbReference type="OrthoDB" id="9813903at2"/>
<dbReference type="CDD" id="cd06225">
    <property type="entry name" value="HAMP"/>
    <property type="match status" value="1"/>
</dbReference>
<gene>
    <name evidence="10" type="ORF">EDC30_106116</name>
</gene>
<dbReference type="SMART" id="SM00267">
    <property type="entry name" value="GGDEF"/>
    <property type="match status" value="1"/>
</dbReference>
<evidence type="ECO:0000313" key="10">
    <source>
        <dbReference type="EMBL" id="TCS36575.1"/>
    </source>
</evidence>
<evidence type="ECO:0000256" key="6">
    <source>
        <dbReference type="SAM" id="Phobius"/>
    </source>
</evidence>
<comment type="subcellular location">
    <subcellularLocation>
        <location evidence="1">Cell membrane</location>
        <topology evidence="1">Multi-pass membrane protein</topology>
    </subcellularLocation>
</comment>
<dbReference type="PANTHER" id="PTHR44757:SF2">
    <property type="entry name" value="BIOFILM ARCHITECTURE MAINTENANCE PROTEIN MBAA"/>
    <property type="match status" value="1"/>
</dbReference>